<accession>A0A7S1Y3L5</accession>
<organism evidence="1">
    <name type="scientific">Grammatophora oceanica</name>
    <dbReference type="NCBI Taxonomy" id="210454"/>
    <lineage>
        <taxon>Eukaryota</taxon>
        <taxon>Sar</taxon>
        <taxon>Stramenopiles</taxon>
        <taxon>Ochrophyta</taxon>
        <taxon>Bacillariophyta</taxon>
        <taxon>Fragilariophyceae</taxon>
        <taxon>Fragilariophycidae</taxon>
        <taxon>Rhabdonematales</taxon>
        <taxon>Grammatophoraceae</taxon>
        <taxon>Grammatophora</taxon>
    </lineage>
</organism>
<sequence length="96" mass="10678">MTLTNSVVHVLLHEIDDSVYVMNHNAFNGPEHHPSQDVDLRSMANIMRLHKVRSQVFGRSGSTSNNMGIGRLRKWMMSTFTKAPIGKKGSDKLGSA</sequence>
<evidence type="ECO:0000313" key="1">
    <source>
        <dbReference type="EMBL" id="CAD9274899.1"/>
    </source>
</evidence>
<name>A0A7S1Y3L5_9STRA</name>
<dbReference type="EMBL" id="HBGK01007349">
    <property type="protein sequence ID" value="CAD9274899.1"/>
    <property type="molecule type" value="Transcribed_RNA"/>
</dbReference>
<gene>
    <name evidence="1" type="ORF">GOCE00092_LOCUS3807</name>
</gene>
<dbReference type="AlphaFoldDB" id="A0A7S1Y3L5"/>
<reference evidence="1" key="1">
    <citation type="submission" date="2021-01" db="EMBL/GenBank/DDBJ databases">
        <authorList>
            <person name="Corre E."/>
            <person name="Pelletier E."/>
            <person name="Niang G."/>
            <person name="Scheremetjew M."/>
            <person name="Finn R."/>
            <person name="Kale V."/>
            <person name="Holt S."/>
            <person name="Cochrane G."/>
            <person name="Meng A."/>
            <person name="Brown T."/>
            <person name="Cohen L."/>
        </authorList>
    </citation>
    <scope>NUCLEOTIDE SEQUENCE</scope>
    <source>
        <strain evidence="1">CCMP 410</strain>
    </source>
</reference>
<proteinExistence type="predicted"/>
<protein>
    <submittedName>
        <fullName evidence="1">Uncharacterized protein</fullName>
    </submittedName>
</protein>